<protein>
    <submittedName>
        <fullName evidence="7">MBL fold metallo-hydrolase</fullName>
    </submittedName>
</protein>
<reference evidence="7 8" key="1">
    <citation type="submission" date="2024-04" db="EMBL/GenBank/DDBJ databases">
        <title>Novel species of the genus Ideonella isolated from streams.</title>
        <authorList>
            <person name="Lu H."/>
        </authorList>
    </citation>
    <scope>NUCLEOTIDE SEQUENCE [LARGE SCALE GENOMIC DNA]</scope>
    <source>
        <strain evidence="7 8">DXS29W</strain>
    </source>
</reference>
<dbReference type="SMART" id="SM00849">
    <property type="entry name" value="Lactamase_B"/>
    <property type="match status" value="1"/>
</dbReference>
<evidence type="ECO:0000313" key="7">
    <source>
        <dbReference type="EMBL" id="MEK8029306.1"/>
    </source>
</evidence>
<keyword evidence="4" id="KW-0378">Hydrolase</keyword>
<dbReference type="PANTHER" id="PTHR42978:SF2">
    <property type="entry name" value="102 KBASES UNSTABLE REGION: FROM 1 TO 119443"/>
    <property type="match status" value="1"/>
</dbReference>
<feature type="domain" description="Metallo-beta-lactamase" evidence="6">
    <location>
        <begin position="31"/>
        <end position="264"/>
    </location>
</feature>
<sequence length="268" mass="29414">MARITVFEAGHCTHPGCVAVRGGRWGACVFPARAYLIEAGDTRWLWDTGYANHFHDHTRSGVFAWYRRVTPVVFEPRQAVVAQLRAAGLAPRDLTGVVLSHFHGDHIAGLRDCQGTRFICHGGGWQAVRRLRGWRALRHAFVPGLIPDDFEARAAAVESFESIALPASLSPFCEGWALPGTGGEVVVVELPGHAAGHLGAFVDTPQGWVLLASDAAWSPRSYREGVGPSRLAHLIMDDSRAYENTLHRLQRLHQGGHARIWLTHEGDC</sequence>
<name>A0ABU9BH74_9BURK</name>
<organism evidence="7 8">
    <name type="scientific">Ideonella lacteola</name>
    <dbReference type="NCBI Taxonomy" id="2984193"/>
    <lineage>
        <taxon>Bacteria</taxon>
        <taxon>Pseudomonadati</taxon>
        <taxon>Pseudomonadota</taxon>
        <taxon>Betaproteobacteria</taxon>
        <taxon>Burkholderiales</taxon>
        <taxon>Sphaerotilaceae</taxon>
        <taxon>Ideonella</taxon>
    </lineage>
</organism>
<proteinExistence type="inferred from homology"/>
<dbReference type="RefSeq" id="WP_341423650.1">
    <property type="nucleotide sequence ID" value="NZ_JBBUTG010000001.1"/>
</dbReference>
<dbReference type="Pfam" id="PF00753">
    <property type="entry name" value="Lactamase_B"/>
    <property type="match status" value="1"/>
</dbReference>
<evidence type="ECO:0000256" key="5">
    <source>
        <dbReference type="ARBA" id="ARBA00022833"/>
    </source>
</evidence>
<keyword evidence="8" id="KW-1185">Reference proteome</keyword>
<evidence type="ECO:0000259" key="6">
    <source>
        <dbReference type="SMART" id="SM00849"/>
    </source>
</evidence>
<evidence type="ECO:0000256" key="1">
    <source>
        <dbReference type="ARBA" id="ARBA00001947"/>
    </source>
</evidence>
<comment type="similarity">
    <text evidence="2">Belongs to the metallo-beta-lactamase superfamily.</text>
</comment>
<comment type="caution">
    <text evidence="7">The sequence shown here is derived from an EMBL/GenBank/DDBJ whole genome shotgun (WGS) entry which is preliminary data.</text>
</comment>
<dbReference type="EMBL" id="JBBUTG010000001">
    <property type="protein sequence ID" value="MEK8029306.1"/>
    <property type="molecule type" value="Genomic_DNA"/>
</dbReference>
<evidence type="ECO:0000256" key="2">
    <source>
        <dbReference type="ARBA" id="ARBA00007749"/>
    </source>
</evidence>
<evidence type="ECO:0000256" key="4">
    <source>
        <dbReference type="ARBA" id="ARBA00022801"/>
    </source>
</evidence>
<dbReference type="InterPro" id="IPR051013">
    <property type="entry name" value="MBL_superfamily_lactonases"/>
</dbReference>
<dbReference type="InterPro" id="IPR036866">
    <property type="entry name" value="RibonucZ/Hydroxyglut_hydro"/>
</dbReference>
<keyword evidence="5" id="KW-0862">Zinc</keyword>
<accession>A0ABU9BH74</accession>
<dbReference type="InterPro" id="IPR001279">
    <property type="entry name" value="Metallo-B-lactamas"/>
</dbReference>
<dbReference type="SUPFAM" id="SSF56281">
    <property type="entry name" value="Metallo-hydrolase/oxidoreductase"/>
    <property type="match status" value="1"/>
</dbReference>
<dbReference type="Gene3D" id="3.60.15.10">
    <property type="entry name" value="Ribonuclease Z/Hydroxyacylglutathione hydrolase-like"/>
    <property type="match status" value="1"/>
</dbReference>
<dbReference type="CDD" id="cd07730">
    <property type="entry name" value="metallo-hydrolase-like_MBL-fold"/>
    <property type="match status" value="1"/>
</dbReference>
<gene>
    <name evidence="7" type="ORF">AACH06_00615</name>
</gene>
<comment type="cofactor">
    <cofactor evidence="1">
        <name>Zn(2+)</name>
        <dbReference type="ChEBI" id="CHEBI:29105"/>
    </cofactor>
</comment>
<dbReference type="PANTHER" id="PTHR42978">
    <property type="entry name" value="QUORUM-QUENCHING LACTONASE YTNP-RELATED-RELATED"/>
    <property type="match status" value="1"/>
</dbReference>
<evidence type="ECO:0000256" key="3">
    <source>
        <dbReference type="ARBA" id="ARBA00022723"/>
    </source>
</evidence>
<evidence type="ECO:0000313" key="8">
    <source>
        <dbReference type="Proteomes" id="UP001371218"/>
    </source>
</evidence>
<dbReference type="Proteomes" id="UP001371218">
    <property type="component" value="Unassembled WGS sequence"/>
</dbReference>
<keyword evidence="3" id="KW-0479">Metal-binding</keyword>